<feature type="transmembrane region" description="Helical" evidence="1">
    <location>
        <begin position="118"/>
        <end position="139"/>
    </location>
</feature>
<comment type="caution">
    <text evidence="2">The sequence shown here is derived from an EMBL/GenBank/DDBJ whole genome shotgun (WGS) entry which is preliminary data.</text>
</comment>
<accession>A0A699YMH5</accession>
<keyword evidence="1" id="KW-0472">Membrane</keyword>
<evidence type="ECO:0000313" key="3">
    <source>
        <dbReference type="Proteomes" id="UP000485058"/>
    </source>
</evidence>
<gene>
    <name evidence="2" type="ORF">HaLaN_05841</name>
</gene>
<dbReference type="Proteomes" id="UP000485058">
    <property type="component" value="Unassembled WGS sequence"/>
</dbReference>
<feature type="non-terminal residue" evidence="2">
    <location>
        <position position="238"/>
    </location>
</feature>
<keyword evidence="1" id="KW-0812">Transmembrane</keyword>
<evidence type="ECO:0000256" key="1">
    <source>
        <dbReference type="SAM" id="Phobius"/>
    </source>
</evidence>
<feature type="transmembrane region" description="Helical" evidence="1">
    <location>
        <begin position="193"/>
        <end position="211"/>
    </location>
</feature>
<dbReference type="AlphaFoldDB" id="A0A699YMH5"/>
<organism evidence="2 3">
    <name type="scientific">Haematococcus lacustris</name>
    <name type="common">Green alga</name>
    <name type="synonym">Haematococcus pluvialis</name>
    <dbReference type="NCBI Taxonomy" id="44745"/>
    <lineage>
        <taxon>Eukaryota</taxon>
        <taxon>Viridiplantae</taxon>
        <taxon>Chlorophyta</taxon>
        <taxon>core chlorophytes</taxon>
        <taxon>Chlorophyceae</taxon>
        <taxon>CS clade</taxon>
        <taxon>Chlamydomonadales</taxon>
        <taxon>Haematococcaceae</taxon>
        <taxon>Haematococcus</taxon>
    </lineage>
</organism>
<sequence length="238" mass="26982">MIEEPCVTAAGYPELGGGPRYREMSDYRLVHRVTSRTAQRRGARISSLIRMETSIRESWHTLTTPRDLKLNYERQARRKAEQRAVADDFSMFASCEVIGATYGVGVGLYFKALVWMKWMFLMLLIFAIPYLVVINTSVFTDEAHRFDHNFGVKVYRKPNLYSMTFAAILGGSADNSTLQYMNADIAGAWRGPMSKDAAAIVVALGMITYFINQARKFIQQVDDETLEMSDYSVMVHGL</sequence>
<evidence type="ECO:0000313" key="2">
    <source>
        <dbReference type="EMBL" id="GFH10515.1"/>
    </source>
</evidence>
<keyword evidence="3" id="KW-1185">Reference proteome</keyword>
<name>A0A699YMH5_HAELA</name>
<feature type="transmembrane region" description="Helical" evidence="1">
    <location>
        <begin position="160"/>
        <end position="181"/>
    </location>
</feature>
<reference evidence="2 3" key="1">
    <citation type="submission" date="2020-02" db="EMBL/GenBank/DDBJ databases">
        <title>Draft genome sequence of Haematococcus lacustris strain NIES-144.</title>
        <authorList>
            <person name="Morimoto D."/>
            <person name="Nakagawa S."/>
            <person name="Yoshida T."/>
            <person name="Sawayama S."/>
        </authorList>
    </citation>
    <scope>NUCLEOTIDE SEQUENCE [LARGE SCALE GENOMIC DNA]</scope>
    <source>
        <strain evidence="2 3">NIES-144</strain>
    </source>
</reference>
<proteinExistence type="predicted"/>
<protein>
    <submittedName>
        <fullName evidence="2">Uncharacterized protein</fullName>
    </submittedName>
</protein>
<dbReference type="EMBL" id="BLLF01000322">
    <property type="protein sequence ID" value="GFH10515.1"/>
    <property type="molecule type" value="Genomic_DNA"/>
</dbReference>
<feature type="transmembrane region" description="Helical" evidence="1">
    <location>
        <begin position="89"/>
        <end position="112"/>
    </location>
</feature>
<keyword evidence="1" id="KW-1133">Transmembrane helix</keyword>